<feature type="region of interest" description="Disordered" evidence="1">
    <location>
        <begin position="322"/>
        <end position="449"/>
    </location>
</feature>
<dbReference type="NCBIfam" id="TIGR01451">
    <property type="entry name" value="B_ant_repeat"/>
    <property type="match status" value="2"/>
</dbReference>
<dbReference type="GeneID" id="63145440"/>
<dbReference type="InterPro" id="IPR026466">
    <property type="entry name" value="Fim_isopep_form_D2_dom"/>
</dbReference>
<dbReference type="Gene3D" id="2.60.40.740">
    <property type="match status" value="2"/>
</dbReference>
<keyword evidence="2" id="KW-1133">Transmembrane helix</keyword>
<gene>
    <name evidence="6" type="ORF">CBF32_01360</name>
</gene>
<proteinExistence type="predicted"/>
<keyword evidence="2" id="KW-0472">Membrane</keyword>
<dbReference type="InterPro" id="IPR026588">
    <property type="entry name" value="Choice_anch_A"/>
</dbReference>
<comment type="caution">
    <text evidence="6">The sequence shown here is derived from an EMBL/GenBank/DDBJ whole genome shotgun (WGS) entry which is preliminary data.</text>
</comment>
<evidence type="ECO:0000313" key="6">
    <source>
        <dbReference type="EMBL" id="RSU05672.1"/>
    </source>
</evidence>
<feature type="compositionally biased region" description="Polar residues" evidence="1">
    <location>
        <begin position="764"/>
        <end position="783"/>
    </location>
</feature>
<evidence type="ECO:0000256" key="3">
    <source>
        <dbReference type="SAM" id="SignalP"/>
    </source>
</evidence>
<dbReference type="SUPFAM" id="SSF49401">
    <property type="entry name" value="Bacterial adhesins"/>
    <property type="match status" value="2"/>
</dbReference>
<feature type="domain" description="Choice-of-anchor A" evidence="5">
    <location>
        <begin position="39"/>
        <end position="317"/>
    </location>
</feature>
<dbReference type="InterPro" id="IPR008966">
    <property type="entry name" value="Adhesion_dom_sf"/>
</dbReference>
<sequence>MFKKRFSSLVSVVMLLMGTVISPLTVFSSGLTDDGVSQNYRDYNSIIFNDHTFYTADIEGSAAVGGNIIAEGGFSYAASAGGAHVLMGQPSLHPNTPGLVLNGDFNFKSPALVILAGGDFVYTNNYTESVKLDIRDDSQKKLWSQEKMDSLFTTFKNDINNEISNLESFVTSQTEDKLHYAQKQWESEFSLYVSERNEKVLFADMSNQNHDLKEIRIPNIDDYDHVVIYSNQSAIRFANGSIALDGKPIDTGKPQNQELYDLAGKLTWVLPNMTDIKISGYGMIGDIYAPNATVDTKGGSVNGSLYVNNLISNGGFEVHNFSSKPVIPEKPEVTEPSTTEPSTTEPSTTEPSITEPSTTEPSTTEPSTTEPSTTEPSTTEPSTTEPSTTEPSTTEPSTTEPSTTEPSTTEPSATEPSTTEPSTTEPSTTEPSTTEPTDPVEPIEPRMGEFRATKVVDKKEAKLGGILTYTITAENIVKDSILTNVVISDDLPAGLSLVKDSVEVEIDGKRVEFDKDKIETIGNKAKVTFKELKGGQKISISLKAKVTDKAVENIVNIALVEGENPEKTGEPVEPAKPKEEVPVKPKEPEVPTTKVGKLEANKVADKKQVKVGEKLTYTIAAKNVVPESKLSKVIITDELPESLDLVEGSLLVKVNGQEFKINQEDIEINGNHIKVTFKNVIGNQEIEISFQAAVNEKAKDSVLNTALIEGEDEVPTHPVEPVTPEVEVPVVPEEKEEPEVPTKPEEKEKTPKTPGKPNERNPKEPQNPQGKPATKNNQFLPKTGEYLNSNTSIIQGLTFILGAMYLLVMRRKMKSNELE</sequence>
<dbReference type="AlphaFoldDB" id="A0A369B0V8"/>
<dbReference type="InterPro" id="IPR001434">
    <property type="entry name" value="OmcB-like_DUF11"/>
</dbReference>
<organism evidence="6 7">
    <name type="scientific">Vagococcus fluvialis</name>
    <dbReference type="NCBI Taxonomy" id="2738"/>
    <lineage>
        <taxon>Bacteria</taxon>
        <taxon>Bacillati</taxon>
        <taxon>Bacillota</taxon>
        <taxon>Bacilli</taxon>
        <taxon>Lactobacillales</taxon>
        <taxon>Enterococcaceae</taxon>
        <taxon>Vagococcus</taxon>
    </lineage>
</organism>
<feature type="region of interest" description="Disordered" evidence="1">
    <location>
        <begin position="710"/>
        <end position="783"/>
    </location>
</feature>
<feature type="signal peptide" evidence="3">
    <location>
        <begin position="1"/>
        <end position="22"/>
    </location>
</feature>
<dbReference type="RefSeq" id="WP_114288730.1">
    <property type="nucleotide sequence ID" value="NZ_CP122523.1"/>
</dbReference>
<feature type="region of interest" description="Disordered" evidence="1">
    <location>
        <begin position="565"/>
        <end position="592"/>
    </location>
</feature>
<keyword evidence="3" id="KW-0732">Signal</keyword>
<dbReference type="PANTHER" id="PTHR34819:SF3">
    <property type="entry name" value="CELL SURFACE PROTEIN"/>
    <property type="match status" value="1"/>
</dbReference>
<feature type="domain" description="DUF11" evidence="4">
    <location>
        <begin position="598"/>
        <end position="711"/>
    </location>
</feature>
<keyword evidence="7" id="KW-1185">Reference proteome</keyword>
<evidence type="ECO:0000256" key="1">
    <source>
        <dbReference type="SAM" id="MobiDB-lite"/>
    </source>
</evidence>
<dbReference type="PANTHER" id="PTHR34819">
    <property type="entry name" value="LARGE CYSTEINE-RICH PERIPLASMIC PROTEIN OMCB"/>
    <property type="match status" value="1"/>
</dbReference>
<dbReference type="NCBIfam" id="TIGR04215">
    <property type="entry name" value="choice_anch_A"/>
    <property type="match status" value="1"/>
</dbReference>
<evidence type="ECO:0000259" key="4">
    <source>
        <dbReference type="Pfam" id="PF01345"/>
    </source>
</evidence>
<dbReference type="InterPro" id="IPR051172">
    <property type="entry name" value="Chlamydia_OmcB"/>
</dbReference>
<feature type="chain" id="PRO_5039451832" evidence="3">
    <location>
        <begin position="23"/>
        <end position="819"/>
    </location>
</feature>
<protein>
    <submittedName>
        <fullName evidence="6">Uncharacterized protein</fullName>
    </submittedName>
</protein>
<name>A0A369B0V8_9ENTE</name>
<dbReference type="Proteomes" id="UP000288197">
    <property type="component" value="Unassembled WGS sequence"/>
</dbReference>
<dbReference type="Pfam" id="PF01345">
    <property type="entry name" value="DUF11"/>
    <property type="match status" value="2"/>
</dbReference>
<feature type="compositionally biased region" description="Low complexity" evidence="1">
    <location>
        <begin position="334"/>
        <end position="437"/>
    </location>
</feature>
<evidence type="ECO:0000259" key="5">
    <source>
        <dbReference type="Pfam" id="PF20597"/>
    </source>
</evidence>
<reference evidence="6 7" key="1">
    <citation type="submission" date="2017-05" db="EMBL/GenBank/DDBJ databases">
        <title>Vagococcus spp. assemblies.</title>
        <authorList>
            <person name="Gulvik C.A."/>
        </authorList>
    </citation>
    <scope>NUCLEOTIDE SEQUENCE [LARGE SCALE GENOMIC DNA]</scope>
    <source>
        <strain evidence="6 7">NCFB 2497</strain>
    </source>
</reference>
<dbReference type="OrthoDB" id="1751088at2"/>
<feature type="compositionally biased region" description="Basic and acidic residues" evidence="1">
    <location>
        <begin position="565"/>
        <end position="589"/>
    </location>
</feature>
<accession>A0A369B0V8</accession>
<evidence type="ECO:0000313" key="7">
    <source>
        <dbReference type="Proteomes" id="UP000288197"/>
    </source>
</evidence>
<dbReference type="EMBL" id="NGJX01000001">
    <property type="protein sequence ID" value="RSU05672.1"/>
    <property type="molecule type" value="Genomic_DNA"/>
</dbReference>
<feature type="domain" description="DUF11" evidence="4">
    <location>
        <begin position="453"/>
        <end position="565"/>
    </location>
</feature>
<dbReference type="NCBIfam" id="TIGR04226">
    <property type="entry name" value="RrgB_K2N_iso_D2"/>
    <property type="match status" value="2"/>
</dbReference>
<feature type="transmembrane region" description="Helical" evidence="2">
    <location>
        <begin position="792"/>
        <end position="808"/>
    </location>
</feature>
<dbReference type="InterPro" id="IPR047589">
    <property type="entry name" value="DUF11_rpt"/>
</dbReference>
<evidence type="ECO:0000256" key="2">
    <source>
        <dbReference type="SAM" id="Phobius"/>
    </source>
</evidence>
<feature type="compositionally biased region" description="Basic and acidic residues" evidence="1">
    <location>
        <begin position="738"/>
        <end position="763"/>
    </location>
</feature>
<dbReference type="Pfam" id="PF20597">
    <property type="entry name" value="pAdhesive_15"/>
    <property type="match status" value="1"/>
</dbReference>
<feature type="compositionally biased region" description="Low complexity" evidence="1">
    <location>
        <begin position="716"/>
        <end position="731"/>
    </location>
</feature>
<keyword evidence="2" id="KW-0812">Transmembrane</keyword>